<feature type="compositionally biased region" description="Basic and acidic residues" evidence="4">
    <location>
        <begin position="905"/>
        <end position="921"/>
    </location>
</feature>
<feature type="region of interest" description="Disordered" evidence="4">
    <location>
        <begin position="1562"/>
        <end position="1584"/>
    </location>
</feature>
<evidence type="ECO:0000259" key="5">
    <source>
        <dbReference type="Pfam" id="PF15309"/>
    </source>
</evidence>
<feature type="compositionally biased region" description="Polar residues" evidence="4">
    <location>
        <begin position="969"/>
        <end position="1008"/>
    </location>
</feature>
<feature type="compositionally biased region" description="Polar residues" evidence="4">
    <location>
        <begin position="1135"/>
        <end position="1148"/>
    </location>
</feature>
<dbReference type="InterPro" id="IPR029299">
    <property type="entry name" value="ALMS_motif"/>
</dbReference>
<reference evidence="7" key="1">
    <citation type="submission" date="2025-08" db="UniProtKB">
        <authorList>
            <consortium name="RefSeq"/>
        </authorList>
    </citation>
    <scope>IDENTIFICATION</scope>
    <source>
        <tissue evidence="7">Whole Larva</tissue>
    </source>
</reference>
<dbReference type="GeneID" id="108566437"/>
<evidence type="ECO:0000313" key="6">
    <source>
        <dbReference type="Proteomes" id="UP000695000"/>
    </source>
</evidence>
<proteinExistence type="predicted"/>
<keyword evidence="3" id="KW-0206">Cytoskeleton</keyword>
<feature type="region of interest" description="Disordered" evidence="4">
    <location>
        <begin position="812"/>
        <end position="884"/>
    </location>
</feature>
<feature type="compositionally biased region" description="Polar residues" evidence="4">
    <location>
        <begin position="73"/>
        <end position="82"/>
    </location>
</feature>
<dbReference type="Proteomes" id="UP000695000">
    <property type="component" value="Unplaced"/>
</dbReference>
<feature type="region of interest" description="Disordered" evidence="4">
    <location>
        <begin position="903"/>
        <end position="1324"/>
    </location>
</feature>
<evidence type="ECO:0000256" key="3">
    <source>
        <dbReference type="ARBA" id="ARBA00023212"/>
    </source>
</evidence>
<feature type="compositionally biased region" description="Low complexity" evidence="4">
    <location>
        <begin position="772"/>
        <end position="783"/>
    </location>
</feature>
<feature type="compositionally biased region" description="Polar residues" evidence="4">
    <location>
        <begin position="1021"/>
        <end position="1037"/>
    </location>
</feature>
<feature type="compositionally biased region" description="Acidic residues" evidence="4">
    <location>
        <begin position="1248"/>
        <end position="1264"/>
    </location>
</feature>
<feature type="compositionally biased region" description="Polar residues" evidence="4">
    <location>
        <begin position="1081"/>
        <end position="1096"/>
    </location>
</feature>
<keyword evidence="6" id="KW-1185">Reference proteome</keyword>
<accession>A0ABM1N4P5</accession>
<feature type="compositionally biased region" description="Polar residues" evidence="4">
    <location>
        <begin position="428"/>
        <end position="448"/>
    </location>
</feature>
<feature type="domain" description="ALMS motif" evidence="5">
    <location>
        <begin position="1581"/>
        <end position="1700"/>
    </location>
</feature>
<feature type="compositionally biased region" description="Low complexity" evidence="4">
    <location>
        <begin position="865"/>
        <end position="876"/>
    </location>
</feature>
<feature type="compositionally biased region" description="Basic and acidic residues" evidence="4">
    <location>
        <begin position="784"/>
        <end position="795"/>
    </location>
</feature>
<feature type="compositionally biased region" description="Polar residues" evidence="4">
    <location>
        <begin position="114"/>
        <end position="134"/>
    </location>
</feature>
<keyword evidence="2" id="KW-0963">Cytoplasm</keyword>
<feature type="region of interest" description="Disordered" evidence="4">
    <location>
        <begin position="218"/>
        <end position="237"/>
    </location>
</feature>
<feature type="compositionally biased region" description="Basic and acidic residues" evidence="4">
    <location>
        <begin position="135"/>
        <end position="157"/>
    </location>
</feature>
<feature type="compositionally biased region" description="Polar residues" evidence="4">
    <location>
        <begin position="1157"/>
        <end position="1176"/>
    </location>
</feature>
<feature type="compositionally biased region" description="Polar residues" evidence="4">
    <location>
        <begin position="1055"/>
        <end position="1066"/>
    </location>
</feature>
<feature type="region of interest" description="Disordered" evidence="4">
    <location>
        <begin position="62"/>
        <end position="82"/>
    </location>
</feature>
<comment type="subcellular location">
    <subcellularLocation>
        <location evidence="1">Cytoplasm</location>
        <location evidence="1">Cytoskeleton</location>
        <location evidence="1">Microtubule organizing center</location>
        <location evidence="1">Centrosome</location>
    </subcellularLocation>
</comment>
<dbReference type="Pfam" id="PF15309">
    <property type="entry name" value="ALMS_motif"/>
    <property type="match status" value="1"/>
</dbReference>
<feature type="region of interest" description="Disordered" evidence="4">
    <location>
        <begin position="114"/>
        <end position="164"/>
    </location>
</feature>
<feature type="compositionally biased region" description="Low complexity" evidence="4">
    <location>
        <begin position="1209"/>
        <end position="1234"/>
    </location>
</feature>
<feature type="compositionally biased region" description="Low complexity" evidence="4">
    <location>
        <begin position="926"/>
        <end position="938"/>
    </location>
</feature>
<sequence length="1714" mass="192570">MEDKGKNDATAEVLEYYSKHAQNRNLSSYFCGAYGIPTPHPQPPTITTTSTTPPLPPQVISSNNEDQDVETSAFHSPTSSVASRKLEWDNGADIGYDHYEVQKLNRSISLPTITTQENNSSSNRLVFLNSSSDTESVRKNARESDEKEERSSSRKSESSTSRPSAKIKEDVLLFLKSKVGVPQAESTPIINVVPTHRIIPQKPPRANKKIIDKNVTFYSSSSDSKSNTSDKESSNNYYSLGDTAKLKSVVSSSASSDDEVKQKILENYPKARQIFNENKNHSVDDVLLKRREKIKLDRVNFSYDYPIDLKVKSSCSVENVSCSSDTTLKKWTSEFDLTLPQRLKYFNRYRSRKIKNLHVAKPICVECVSTNLVTDKVMQTCSENISVAIQTSPQNERVFYVKHSGATAKATDSSDASNSFEYFHGDSYNKSTKSPENPIVSSENNTLESKGDDGDQKSLFTSVETSSKEFSLSDIESQTKKEREANLKLLNKLIKSKKYDVKTKQYYLNKIMKKILSPNSGNSSIDSEHITPNIEPKIAYRVDQMVMNDNHLENPTKLTELHTNLPWKPAIPVMEPTQTKNKIFTMPTEKLPNSDCTNSSTEQSIGAVFSNNFILPKSDETTDWKSNKTASEIKVDSSGSVNSSDVMVKFAKNERDHQLNWINKEIEHLNKLRNYLEKNKTTQTPHFKDITNINKTTSVYMITTERPNEPTKDTNNIDSQDFRLKVDNVNEFSEIDFHLYSDQGNRDYKFKEIVAKLKPKGQMDDRIEAKTNENSNNNNNNNSDKLESTEYIKTEEHRKTKVTTIKEYKTKLPKSSDLQEVSKSIENKEGSASDMSQSRKSSTRNSAAPRKKTVEYSSQLEQRSSYKSPYSDSSLSANGQNSGKSLSVISSLGNINDEDLDVEEQFERKSVNQMDDDRIYDGVEPSQSKMSRQSSSTSRKSRDSRLPQEFSPELDDIDELYDEMDRASSVRQSTASGKSDNGSISDGNPSYSKPSIMSRQSTKKSLVNQDVEFEDDRFDGRTSSAISRQSTKKSLANQDPDFEDDRFDGRMPSAISRQSTKKSLANQEVDFEDDGFDGRASSATYRQSSMKKSVANQDADDDRYDERPSIMSRQSSKKKSSMNQAASVEDDDNYSMDQPSNTKQSTLFRISEDGSENGPSYSRHSTISDRPSSASKSARDSNGHSSKMKSLAAFNEMNRRKSDRPSAVSRQSSGMSKRSSSRGSSIRKSSDISQGIISRPSIGRENAIDNEIDDDDNSSEDSINDEVSKLSMGRRSPSSLRRKPRESGTRSSISIQEEFSRTSAAGINMAEAPSTDSRRSSNRSVEMLRGISGMKLPLDFENARIVSNTVESSSENPEDCVRRVVLEVPIEVDNKLGSKSRGIQTTKSIANMKCTSSSSSSGSSTSAIICSCCRKCMSKGSAIDITVLDSCGPRFCDPCLIESKKRDWSPSNAYFKQPQHKCTCSPLTSNMTIRRIRSTLEELRGLDSYESCCTCKEPKLSGVCSSCCNNGGRINKNNQQKKAVAYLLTFEPGAEDVEEPSQRNVRSLDEIKIKIPVGSKGYLPTKEEKRKKHKSSKHKDRKSLQDYLATNKPSFVAAAEERRKCMIELAYLREQRCQKYKQVLAMTNGLPPYQYLGQNENAHKRLFTTKEMKQMTAKHYKKLPEVQRKLVENRDRQMKLANRLLAEIFNQNLRQNVLRGKPSLSTSISVINLM</sequence>
<evidence type="ECO:0000256" key="2">
    <source>
        <dbReference type="ARBA" id="ARBA00022490"/>
    </source>
</evidence>
<feature type="compositionally biased region" description="Polar residues" evidence="4">
    <location>
        <begin position="833"/>
        <end position="846"/>
    </location>
</feature>
<evidence type="ECO:0000256" key="1">
    <source>
        <dbReference type="ARBA" id="ARBA00004300"/>
    </source>
</evidence>
<gene>
    <name evidence="7" type="primary">LOC108566437</name>
</gene>
<dbReference type="RefSeq" id="XP_017781795.1">
    <property type="nucleotide sequence ID" value="XM_017926306.1"/>
</dbReference>
<feature type="compositionally biased region" description="Polar residues" evidence="4">
    <location>
        <begin position="1289"/>
        <end position="1305"/>
    </location>
</feature>
<feature type="compositionally biased region" description="Acidic residues" evidence="4">
    <location>
        <begin position="952"/>
        <end position="962"/>
    </location>
</feature>
<feature type="compositionally biased region" description="Basic residues" evidence="4">
    <location>
        <begin position="1569"/>
        <end position="1581"/>
    </location>
</feature>
<organism evidence="6 7">
    <name type="scientific">Nicrophorus vespilloides</name>
    <name type="common">Boreal carrion beetle</name>
    <dbReference type="NCBI Taxonomy" id="110193"/>
    <lineage>
        <taxon>Eukaryota</taxon>
        <taxon>Metazoa</taxon>
        <taxon>Ecdysozoa</taxon>
        <taxon>Arthropoda</taxon>
        <taxon>Hexapoda</taxon>
        <taxon>Insecta</taxon>
        <taxon>Pterygota</taxon>
        <taxon>Neoptera</taxon>
        <taxon>Endopterygota</taxon>
        <taxon>Coleoptera</taxon>
        <taxon>Polyphaga</taxon>
        <taxon>Staphyliniformia</taxon>
        <taxon>Silphidae</taxon>
        <taxon>Nicrophorinae</taxon>
        <taxon>Nicrophorus</taxon>
    </lineage>
</organism>
<feature type="region of interest" description="Disordered" evidence="4">
    <location>
        <begin position="768"/>
        <end position="795"/>
    </location>
</feature>
<evidence type="ECO:0000256" key="4">
    <source>
        <dbReference type="SAM" id="MobiDB-lite"/>
    </source>
</evidence>
<name>A0ABM1N4P5_NICVS</name>
<protein>
    <submittedName>
        <fullName evidence="7">Uncharacterized protein LOC108566437 isoform X1</fullName>
    </submittedName>
</protein>
<evidence type="ECO:0000313" key="7">
    <source>
        <dbReference type="RefSeq" id="XP_017781795.1"/>
    </source>
</evidence>
<feature type="region of interest" description="Disordered" evidence="4">
    <location>
        <begin position="427"/>
        <end position="456"/>
    </location>
</feature>